<evidence type="ECO:0000259" key="1">
    <source>
        <dbReference type="PROSITE" id="PS50206"/>
    </source>
</evidence>
<dbReference type="NCBIfam" id="NF045521">
    <property type="entry name" value="rhoda_near_glyco"/>
    <property type="match status" value="1"/>
</dbReference>
<dbReference type="EMBL" id="FNGV01000002">
    <property type="protein sequence ID" value="SDL72208.1"/>
    <property type="molecule type" value="Genomic_DNA"/>
</dbReference>
<dbReference type="Gene3D" id="3.40.250.10">
    <property type="entry name" value="Rhodanese-like domain"/>
    <property type="match status" value="1"/>
</dbReference>
<dbReference type="SMART" id="SM00450">
    <property type="entry name" value="RHOD"/>
    <property type="match status" value="1"/>
</dbReference>
<name>A0A1G9MD57_9FLAO</name>
<dbReference type="STRING" id="192904.SAMN04488514_102476"/>
<proteinExistence type="predicted"/>
<dbReference type="PANTHER" id="PTHR44086:SF10">
    <property type="entry name" value="THIOSULFATE SULFURTRANSFERASE_RHODANESE-LIKE DOMAIN-CONTAINING PROTEIN 3"/>
    <property type="match status" value="1"/>
</dbReference>
<dbReference type="RefSeq" id="WP_245731320.1">
    <property type="nucleotide sequence ID" value="NZ_FNGV01000002.1"/>
</dbReference>
<dbReference type="AlphaFoldDB" id="A0A1G9MD57"/>
<dbReference type="PROSITE" id="PS50206">
    <property type="entry name" value="RHODANESE_3"/>
    <property type="match status" value="1"/>
</dbReference>
<dbReference type="Pfam" id="PF00581">
    <property type="entry name" value="Rhodanese"/>
    <property type="match status" value="1"/>
</dbReference>
<dbReference type="CDD" id="cd00158">
    <property type="entry name" value="RHOD"/>
    <property type="match status" value="1"/>
</dbReference>
<gene>
    <name evidence="2" type="ORF">SAMN04488514_102476</name>
</gene>
<protein>
    <submittedName>
        <fullName evidence="2">Rhodanese-related sulfurtransferase</fullName>
    </submittedName>
</protein>
<dbReference type="GO" id="GO:0004792">
    <property type="term" value="F:thiosulfate-cyanide sulfurtransferase activity"/>
    <property type="evidence" value="ECO:0007669"/>
    <property type="project" value="TreeGrafter"/>
</dbReference>
<dbReference type="Proteomes" id="UP000199440">
    <property type="component" value="Unassembled WGS sequence"/>
</dbReference>
<evidence type="ECO:0000313" key="3">
    <source>
        <dbReference type="Proteomes" id="UP000199440"/>
    </source>
</evidence>
<dbReference type="SUPFAM" id="SSF52821">
    <property type="entry name" value="Rhodanese/Cell cycle control phosphatase"/>
    <property type="match status" value="1"/>
</dbReference>
<dbReference type="PANTHER" id="PTHR44086">
    <property type="entry name" value="THIOSULFATE SULFURTRANSFERASE RDL2, MITOCHONDRIAL-RELATED"/>
    <property type="match status" value="1"/>
</dbReference>
<dbReference type="InterPro" id="IPR001763">
    <property type="entry name" value="Rhodanese-like_dom"/>
</dbReference>
<sequence length="146" mass="16952">MDKKLKKFNKESIPYISAETLQSSDNVILFDTRRKDEFAVSHLNNAVWVGYKNFDIETIKTKSFDKNSEIVVYCSIGVRSEDIGERLQKAGYKNVKNLYGGIFEWKNKGFPVYDSKGNETEKVHAFNKHWGKLLTKGEKIYDTENR</sequence>
<feature type="domain" description="Rhodanese" evidence="1">
    <location>
        <begin position="23"/>
        <end position="114"/>
    </location>
</feature>
<keyword evidence="2" id="KW-0808">Transferase</keyword>
<keyword evidence="3" id="KW-1185">Reference proteome</keyword>
<dbReference type="InterPro" id="IPR036873">
    <property type="entry name" value="Rhodanese-like_dom_sf"/>
</dbReference>
<organism evidence="2 3">
    <name type="scientific">Kriegella aquimaris</name>
    <dbReference type="NCBI Taxonomy" id="192904"/>
    <lineage>
        <taxon>Bacteria</taxon>
        <taxon>Pseudomonadati</taxon>
        <taxon>Bacteroidota</taxon>
        <taxon>Flavobacteriia</taxon>
        <taxon>Flavobacteriales</taxon>
        <taxon>Flavobacteriaceae</taxon>
        <taxon>Kriegella</taxon>
    </lineage>
</organism>
<accession>A0A1G9MD57</accession>
<reference evidence="3" key="1">
    <citation type="submission" date="2016-10" db="EMBL/GenBank/DDBJ databases">
        <authorList>
            <person name="Varghese N."/>
            <person name="Submissions S."/>
        </authorList>
    </citation>
    <scope>NUCLEOTIDE SEQUENCE [LARGE SCALE GENOMIC DNA]</scope>
    <source>
        <strain evidence="3">DSM 19886</strain>
    </source>
</reference>
<evidence type="ECO:0000313" key="2">
    <source>
        <dbReference type="EMBL" id="SDL72208.1"/>
    </source>
</evidence>